<dbReference type="InterPro" id="IPR019412">
    <property type="entry name" value="IML2/TPR_39"/>
</dbReference>
<organism evidence="2 3">
    <name type="scientific">Muraenolepis orangiensis</name>
    <name type="common">Patagonian moray cod</name>
    <dbReference type="NCBI Taxonomy" id="630683"/>
    <lineage>
        <taxon>Eukaryota</taxon>
        <taxon>Metazoa</taxon>
        <taxon>Chordata</taxon>
        <taxon>Craniata</taxon>
        <taxon>Vertebrata</taxon>
        <taxon>Euteleostomi</taxon>
        <taxon>Actinopterygii</taxon>
        <taxon>Neopterygii</taxon>
        <taxon>Teleostei</taxon>
        <taxon>Neoteleostei</taxon>
        <taxon>Acanthomorphata</taxon>
        <taxon>Zeiogadaria</taxon>
        <taxon>Gadariae</taxon>
        <taxon>Gadiformes</taxon>
        <taxon>Muraenolepidoidei</taxon>
        <taxon>Muraenolepididae</taxon>
        <taxon>Muraenolepis</taxon>
    </lineage>
</organism>
<gene>
    <name evidence="2" type="ORF">NHX12_032031</name>
</gene>
<name>A0A9Q0E704_9TELE</name>
<dbReference type="PANTHER" id="PTHR31859">
    <property type="entry name" value="TETRATRICOPEPTIDE REPEAT PROTEIN 39 FAMILY MEMBER"/>
    <property type="match status" value="1"/>
</dbReference>
<dbReference type="Proteomes" id="UP001148018">
    <property type="component" value="Unassembled WGS sequence"/>
</dbReference>
<evidence type="ECO:0000256" key="1">
    <source>
        <dbReference type="ARBA" id="ARBA00022803"/>
    </source>
</evidence>
<comment type="caution">
    <text evidence="2">The sequence shown here is derived from an EMBL/GenBank/DDBJ whole genome shotgun (WGS) entry which is preliminary data.</text>
</comment>
<evidence type="ECO:0000313" key="2">
    <source>
        <dbReference type="EMBL" id="KAJ3601058.1"/>
    </source>
</evidence>
<dbReference type="PANTHER" id="PTHR31859:SF7">
    <property type="entry name" value="TETRATRICOPEPTIDE REPEAT PROTEIN 39A"/>
    <property type="match status" value="1"/>
</dbReference>
<accession>A0A9Q0E704</accession>
<dbReference type="OrthoDB" id="43460at2759"/>
<feature type="non-terminal residue" evidence="2">
    <location>
        <position position="77"/>
    </location>
</feature>
<keyword evidence="3" id="KW-1185">Reference proteome</keyword>
<feature type="non-terminal residue" evidence="2">
    <location>
        <position position="1"/>
    </location>
</feature>
<reference evidence="2" key="1">
    <citation type="submission" date="2022-07" db="EMBL/GenBank/DDBJ databases">
        <title>Chromosome-level genome of Muraenolepis orangiensis.</title>
        <authorList>
            <person name="Kim J."/>
        </authorList>
    </citation>
    <scope>NUCLEOTIDE SEQUENCE</scope>
    <source>
        <strain evidence="2">KU_S4_2022</strain>
        <tissue evidence="2">Muscle</tissue>
    </source>
</reference>
<evidence type="ECO:0000313" key="3">
    <source>
        <dbReference type="Proteomes" id="UP001148018"/>
    </source>
</evidence>
<keyword evidence="1" id="KW-0802">TPR repeat</keyword>
<proteinExistence type="predicted"/>
<dbReference type="EMBL" id="JANIIK010000047">
    <property type="protein sequence ID" value="KAJ3601058.1"/>
    <property type="molecule type" value="Genomic_DNA"/>
</dbReference>
<protein>
    <submittedName>
        <fullName evidence="2">Uncharacterized protein</fullName>
    </submittedName>
</protein>
<dbReference type="AlphaFoldDB" id="A0A9Q0E704"/>
<sequence>DENMVSFIKGGIKVRNSYLIYKELDSYIQSQDTVVGPSHLHLKGGVAFGIGAFNLTLSLFPARILKVLEFAGFSGDK</sequence>
<dbReference type="Pfam" id="PF10300">
    <property type="entry name" value="Iml2-TPR_39"/>
    <property type="match status" value="1"/>
</dbReference>